<keyword evidence="10 12" id="KW-0472">Membrane</keyword>
<keyword evidence="6" id="KW-0851">Voltage-gated channel</keyword>
<proteinExistence type="predicted"/>
<evidence type="ECO:0000256" key="12">
    <source>
        <dbReference type="SAM" id="Phobius"/>
    </source>
</evidence>
<evidence type="ECO:0000313" key="15">
    <source>
        <dbReference type="Proteomes" id="UP000663879"/>
    </source>
</evidence>
<dbReference type="EMBL" id="CAJNOC010002890">
    <property type="protein sequence ID" value="CAF0956713.1"/>
    <property type="molecule type" value="Genomic_DNA"/>
</dbReference>
<feature type="transmembrane region" description="Helical" evidence="12">
    <location>
        <begin position="110"/>
        <end position="131"/>
    </location>
</feature>
<dbReference type="PANTHER" id="PTHR47735:SF9">
    <property type="entry name" value="POTASSIUM VOLTAGE-GATED CHANNEL SUBFAMILY KQT MEMBER 4-LIKE ISOFORM X1"/>
    <property type="match status" value="1"/>
</dbReference>
<accession>A0A814DJN0</accession>
<evidence type="ECO:0000256" key="5">
    <source>
        <dbReference type="ARBA" id="ARBA00022692"/>
    </source>
</evidence>
<dbReference type="AlphaFoldDB" id="A0A814DJN0"/>
<dbReference type="Proteomes" id="UP000663879">
    <property type="component" value="Unassembled WGS sequence"/>
</dbReference>
<sequence>MRSKLQAKYPMGNFTQFSLQKVYENHKSTSPSLLNKRVSLITGKPINIMPTSRRGKQYRRLQMTVYNYLERPSGAFAISYQLFIFATVFLCLILSVLATIPTYEVTASNILMQTEMIIVVWLSVELSLRVWSAGCRSRYQTWKGRLKFMKNAFCILDLTVIVASITLTVIASSQNKHKNFAAAAFRGLRFFQILRMLRVDRRAGTWRLLGNSPI</sequence>
<feature type="transmembrane region" description="Helical" evidence="12">
    <location>
        <begin position="78"/>
        <end position="98"/>
    </location>
</feature>
<protein>
    <recommendedName>
        <fullName evidence="13">Ion transport domain-containing protein</fullName>
    </recommendedName>
</protein>
<evidence type="ECO:0000256" key="9">
    <source>
        <dbReference type="ARBA" id="ARBA00023065"/>
    </source>
</evidence>
<feature type="transmembrane region" description="Helical" evidence="12">
    <location>
        <begin position="152"/>
        <end position="173"/>
    </location>
</feature>
<keyword evidence="3" id="KW-1003">Cell membrane</keyword>
<name>A0A814DJN0_9BILA</name>
<keyword evidence="9" id="KW-0406">Ion transport</keyword>
<dbReference type="PANTHER" id="PTHR47735">
    <property type="entry name" value="POTASSIUM VOLTAGE-GATED CHANNEL SUBFAMILY KQT MEMBER 4"/>
    <property type="match status" value="1"/>
</dbReference>
<comment type="caution">
    <text evidence="14">The sequence shown here is derived from an EMBL/GenBank/DDBJ whole genome shotgun (WGS) entry which is preliminary data.</text>
</comment>
<evidence type="ECO:0000256" key="1">
    <source>
        <dbReference type="ARBA" id="ARBA00004651"/>
    </source>
</evidence>
<evidence type="ECO:0000256" key="10">
    <source>
        <dbReference type="ARBA" id="ARBA00023136"/>
    </source>
</evidence>
<organism evidence="14 15">
    <name type="scientific">Brachionus calyciflorus</name>
    <dbReference type="NCBI Taxonomy" id="104777"/>
    <lineage>
        <taxon>Eukaryota</taxon>
        <taxon>Metazoa</taxon>
        <taxon>Spiralia</taxon>
        <taxon>Gnathifera</taxon>
        <taxon>Rotifera</taxon>
        <taxon>Eurotatoria</taxon>
        <taxon>Monogononta</taxon>
        <taxon>Pseudotrocha</taxon>
        <taxon>Ploima</taxon>
        <taxon>Brachionidae</taxon>
        <taxon>Brachionus</taxon>
    </lineage>
</organism>
<dbReference type="SUPFAM" id="SSF81324">
    <property type="entry name" value="Voltage-gated potassium channels"/>
    <property type="match status" value="1"/>
</dbReference>
<evidence type="ECO:0000256" key="11">
    <source>
        <dbReference type="ARBA" id="ARBA00023303"/>
    </source>
</evidence>
<keyword evidence="15" id="KW-1185">Reference proteome</keyword>
<evidence type="ECO:0000256" key="4">
    <source>
        <dbReference type="ARBA" id="ARBA00022538"/>
    </source>
</evidence>
<feature type="domain" description="Ion transport" evidence="13">
    <location>
        <begin position="80"/>
        <end position="212"/>
    </location>
</feature>
<evidence type="ECO:0000256" key="6">
    <source>
        <dbReference type="ARBA" id="ARBA00022882"/>
    </source>
</evidence>
<dbReference type="InterPro" id="IPR027359">
    <property type="entry name" value="Volt_channel_dom_sf"/>
</dbReference>
<keyword evidence="7" id="KW-0630">Potassium</keyword>
<keyword evidence="5 12" id="KW-0812">Transmembrane</keyword>
<evidence type="ECO:0000313" key="14">
    <source>
        <dbReference type="EMBL" id="CAF0956713.1"/>
    </source>
</evidence>
<evidence type="ECO:0000259" key="13">
    <source>
        <dbReference type="Pfam" id="PF00520"/>
    </source>
</evidence>
<dbReference type="Pfam" id="PF00520">
    <property type="entry name" value="Ion_trans"/>
    <property type="match status" value="1"/>
</dbReference>
<dbReference type="PRINTS" id="PR01459">
    <property type="entry name" value="KCNQCHANNEL"/>
</dbReference>
<keyword evidence="4" id="KW-0633">Potassium transport</keyword>
<evidence type="ECO:0000256" key="7">
    <source>
        <dbReference type="ARBA" id="ARBA00022958"/>
    </source>
</evidence>
<keyword evidence="11" id="KW-0407">Ion channel</keyword>
<evidence type="ECO:0000256" key="8">
    <source>
        <dbReference type="ARBA" id="ARBA00022989"/>
    </source>
</evidence>
<dbReference type="FunFam" id="1.20.120.350:FF:000017">
    <property type="entry name" value="potassium voltage-gated channel subfamily KQT member 1"/>
    <property type="match status" value="1"/>
</dbReference>
<reference evidence="14" key="1">
    <citation type="submission" date="2021-02" db="EMBL/GenBank/DDBJ databases">
        <authorList>
            <person name="Nowell W R."/>
        </authorList>
    </citation>
    <scope>NUCLEOTIDE SEQUENCE</scope>
    <source>
        <strain evidence="14">Ploen Becks lab</strain>
    </source>
</reference>
<dbReference type="InterPro" id="IPR005821">
    <property type="entry name" value="Ion_trans_dom"/>
</dbReference>
<evidence type="ECO:0000256" key="3">
    <source>
        <dbReference type="ARBA" id="ARBA00022475"/>
    </source>
</evidence>
<gene>
    <name evidence="14" type="ORF">OXX778_LOCUS14233</name>
</gene>
<evidence type="ECO:0000256" key="2">
    <source>
        <dbReference type="ARBA" id="ARBA00022448"/>
    </source>
</evidence>
<keyword evidence="2" id="KW-0813">Transport</keyword>
<comment type="subcellular location">
    <subcellularLocation>
        <location evidence="1">Cell membrane</location>
        <topology evidence="1">Multi-pass membrane protein</topology>
    </subcellularLocation>
</comment>
<dbReference type="GO" id="GO:0005249">
    <property type="term" value="F:voltage-gated potassium channel activity"/>
    <property type="evidence" value="ECO:0007669"/>
    <property type="project" value="InterPro"/>
</dbReference>
<dbReference type="GO" id="GO:0008076">
    <property type="term" value="C:voltage-gated potassium channel complex"/>
    <property type="evidence" value="ECO:0007669"/>
    <property type="project" value="TreeGrafter"/>
</dbReference>
<keyword evidence="8 12" id="KW-1133">Transmembrane helix</keyword>
<dbReference type="OrthoDB" id="8879391at2759"/>
<dbReference type="InterPro" id="IPR003937">
    <property type="entry name" value="K_chnl_volt-dep_KCNQ"/>
</dbReference>
<dbReference type="Gene3D" id="1.20.120.350">
    <property type="entry name" value="Voltage-gated potassium channels. Chain C"/>
    <property type="match status" value="1"/>
</dbReference>